<dbReference type="PANTHER" id="PTHR47738">
    <property type="entry name" value="PTS SYSTEM FRUCTOSE-LIKE EIIA COMPONENT-RELATED"/>
    <property type="match status" value="1"/>
</dbReference>
<dbReference type="EMBL" id="FNNG01000001">
    <property type="protein sequence ID" value="SDW09063.1"/>
    <property type="molecule type" value="Genomic_DNA"/>
</dbReference>
<name>A0A1H2QPE9_9FIRM</name>
<dbReference type="RefSeq" id="WP_093749945.1">
    <property type="nucleotide sequence ID" value="NZ_FNNG01000001.1"/>
</dbReference>
<reference evidence="2 3" key="1">
    <citation type="submission" date="2016-10" db="EMBL/GenBank/DDBJ databases">
        <authorList>
            <person name="de Groot N.N."/>
        </authorList>
    </citation>
    <scope>NUCLEOTIDE SEQUENCE [LARGE SCALE GENOMIC DNA]</scope>
    <source>
        <strain evidence="2 3">DSM 23310</strain>
    </source>
</reference>
<dbReference type="CDD" id="cd00211">
    <property type="entry name" value="PTS_IIA_fru"/>
    <property type="match status" value="1"/>
</dbReference>
<proteinExistence type="predicted"/>
<accession>A0A1H2QPE9</accession>
<evidence type="ECO:0000313" key="3">
    <source>
        <dbReference type="Proteomes" id="UP000198828"/>
    </source>
</evidence>
<dbReference type="PANTHER" id="PTHR47738:SF3">
    <property type="entry name" value="PHOSPHOTRANSFERASE SYSTEM MANNITOL_FRUCTOSE-SPECIFIC IIA DOMAIN CONTAINING PROTEIN"/>
    <property type="match status" value="1"/>
</dbReference>
<dbReference type="InterPro" id="IPR002178">
    <property type="entry name" value="PTS_EIIA_type-2_dom"/>
</dbReference>
<organism evidence="2 3">
    <name type="scientific">Tepidimicrobium xylanilyticum</name>
    <dbReference type="NCBI Taxonomy" id="1123352"/>
    <lineage>
        <taxon>Bacteria</taxon>
        <taxon>Bacillati</taxon>
        <taxon>Bacillota</taxon>
        <taxon>Tissierellia</taxon>
        <taxon>Tissierellales</taxon>
        <taxon>Tepidimicrobiaceae</taxon>
        <taxon>Tepidimicrobium</taxon>
    </lineage>
</organism>
<dbReference type="OrthoDB" id="370976at2"/>
<evidence type="ECO:0000313" key="2">
    <source>
        <dbReference type="EMBL" id="SDW09063.1"/>
    </source>
</evidence>
<dbReference type="Gene3D" id="3.40.930.10">
    <property type="entry name" value="Mannitol-specific EII, Chain A"/>
    <property type="match status" value="1"/>
</dbReference>
<keyword evidence="3" id="KW-1185">Reference proteome</keyword>
<dbReference type="Proteomes" id="UP000198828">
    <property type="component" value="Unassembled WGS sequence"/>
</dbReference>
<dbReference type="PROSITE" id="PS51094">
    <property type="entry name" value="PTS_EIIA_TYPE_2"/>
    <property type="match status" value="1"/>
</dbReference>
<feature type="domain" description="PTS EIIA type-2" evidence="1">
    <location>
        <begin position="4"/>
        <end position="151"/>
    </location>
</feature>
<dbReference type="Pfam" id="PF00359">
    <property type="entry name" value="PTS_EIIA_2"/>
    <property type="match status" value="1"/>
</dbReference>
<evidence type="ECO:0000259" key="1">
    <source>
        <dbReference type="PROSITE" id="PS51094"/>
    </source>
</evidence>
<dbReference type="AlphaFoldDB" id="A0A1H2QPE9"/>
<sequence length="156" mass="18245">MDQKLFKKDNIFIQESFKEHESALIFLSEQLRRKGKVLDGFKEALLEREENYPTGLLVGDINVAIPHVDHKYVKESEILLCTLENPIPFRRMDMPDEEVEVSIIILLAIDSPDGHLEILRKIVKFVQNQEVLRKMFKEKDKDKVSEILDDFFNSSI</sequence>
<gene>
    <name evidence="2" type="ORF">SAMN05660923_00197</name>
</gene>
<dbReference type="InterPro" id="IPR016152">
    <property type="entry name" value="PTrfase/Anion_transptr"/>
</dbReference>
<dbReference type="SUPFAM" id="SSF55804">
    <property type="entry name" value="Phoshotransferase/anion transport protein"/>
    <property type="match status" value="1"/>
</dbReference>
<protein>
    <submittedName>
        <fullName evidence="2">PTS system, galactitol-specific IIA component</fullName>
    </submittedName>
</protein>
<dbReference type="InterPro" id="IPR051541">
    <property type="entry name" value="PTS_SugarTrans_NitroReg"/>
</dbReference>